<gene>
    <name evidence="1" type="ORF">NCTC13038_03706</name>
</gene>
<reference evidence="1 2" key="1">
    <citation type="submission" date="2019-03" db="EMBL/GenBank/DDBJ databases">
        <authorList>
            <consortium name="Pathogen Informatics"/>
        </authorList>
    </citation>
    <scope>NUCLEOTIDE SEQUENCE [LARGE SCALE GENOMIC DNA]</scope>
    <source>
        <strain evidence="1 2">NCTC13038</strain>
    </source>
</reference>
<dbReference type="Pfam" id="PF11198">
    <property type="entry name" value="DUF2857"/>
    <property type="match status" value="1"/>
</dbReference>
<organism evidence="1 2">
    <name type="scientific">Raoultella terrigena</name>
    <name type="common">Klebsiella terrigena</name>
    <dbReference type="NCBI Taxonomy" id="577"/>
    <lineage>
        <taxon>Bacteria</taxon>
        <taxon>Pseudomonadati</taxon>
        <taxon>Pseudomonadota</taxon>
        <taxon>Gammaproteobacteria</taxon>
        <taxon>Enterobacterales</taxon>
        <taxon>Enterobacteriaceae</taxon>
        <taxon>Klebsiella/Raoultella group</taxon>
        <taxon>Raoultella</taxon>
    </lineage>
</organism>
<dbReference type="EMBL" id="CAADJG010000002">
    <property type="protein sequence ID" value="VFS77299.1"/>
    <property type="molecule type" value="Genomic_DNA"/>
</dbReference>
<dbReference type="InterPro" id="IPR021364">
    <property type="entry name" value="DUF2857"/>
</dbReference>
<dbReference type="Proteomes" id="UP000332594">
    <property type="component" value="Unassembled WGS sequence"/>
</dbReference>
<protein>
    <submittedName>
        <fullName evidence="1">Protein of uncharacterized function (DUF2857)</fullName>
    </submittedName>
</protein>
<evidence type="ECO:0000313" key="2">
    <source>
        <dbReference type="Proteomes" id="UP000332594"/>
    </source>
</evidence>
<proteinExistence type="predicted"/>
<accession>A0A485C959</accession>
<sequence length="211" mass="24113">MIIPSLNYAVLTDALHALKDGNIRYCESLGFTFDEMNALNQLSLDELFIISRESAQFLAVTVHHDALHLLLAKSREEVLQQQRIDHAIRLGGSIALLNKYFGLTSNEVCLRRRLLGVRVPYGRTPEPNEDTDAAIWRQWQQCRVANLESTDALAAMMQVTQTLLPKVEGLSLTMVWKRIALCEREASDREGRTCRMRSTAIRNLMSNDWRR</sequence>
<name>A0A485C959_RAOTE</name>
<dbReference type="AlphaFoldDB" id="A0A485C959"/>
<evidence type="ECO:0000313" key="1">
    <source>
        <dbReference type="EMBL" id="VFS77299.1"/>
    </source>
</evidence>